<comment type="caution">
    <text evidence="1">The sequence shown here is derived from an EMBL/GenBank/DDBJ whole genome shotgun (WGS) entry which is preliminary data.</text>
</comment>
<accession>A0A261Y0N2</accession>
<organism evidence="1 2">
    <name type="scientific">Bifiguratus adelaidae</name>
    <dbReference type="NCBI Taxonomy" id="1938954"/>
    <lineage>
        <taxon>Eukaryota</taxon>
        <taxon>Fungi</taxon>
        <taxon>Fungi incertae sedis</taxon>
        <taxon>Mucoromycota</taxon>
        <taxon>Mucoromycotina</taxon>
        <taxon>Endogonomycetes</taxon>
        <taxon>Endogonales</taxon>
        <taxon>Endogonales incertae sedis</taxon>
        <taxon>Bifiguratus</taxon>
    </lineage>
</organism>
<keyword evidence="2" id="KW-1185">Reference proteome</keyword>
<protein>
    <submittedName>
        <fullName evidence="1">Uncharacterized protein</fullName>
    </submittedName>
</protein>
<dbReference type="EMBL" id="MVBO01000052">
    <property type="protein sequence ID" value="OZJ04146.1"/>
    <property type="molecule type" value="Genomic_DNA"/>
</dbReference>
<proteinExistence type="predicted"/>
<dbReference type="Proteomes" id="UP000242875">
    <property type="component" value="Unassembled WGS sequence"/>
</dbReference>
<name>A0A261Y0N2_9FUNG</name>
<evidence type="ECO:0000313" key="1">
    <source>
        <dbReference type="EMBL" id="OZJ04146.1"/>
    </source>
</evidence>
<dbReference type="AlphaFoldDB" id="A0A261Y0N2"/>
<sequence>MSLPRLPFEVTERIILLVQDLSLCLELGVGGQATLVKLVEAQYGPGRVLSEALRRKDYKLIQWLASHFRIPPEVALLKCAQSGDETSLQLTFSLYYPSSEPTVHALRVATQLAIRFGRIGVLDALLQRQQLHELMFYGYCRSCLFRPENILDWLMTRWDTIRNYPQLCERMVTCAIWGDRLDVLERLLDADAKFLLDPIDTYHFTGGLTGSEETFRWILRWAARRADSPEVASRSPVLFSAIGHACARLGYSALLKDLLSPPYNVSVYLGMIYSAIVWGNLDTVRTLYNHLVSQDLMQLRTERSTLTLENKFAVTTSFVRNLRSRKPVDEDGFAIIRYVLDKSAGIATAIRDDILKNMILTSSLSNCEEFV</sequence>
<gene>
    <name evidence="1" type="ORF">BZG36_02845</name>
</gene>
<reference evidence="1 2" key="1">
    <citation type="journal article" date="2017" name="Mycologia">
        <title>Bifiguratus adelaidae, gen. et sp. nov., a new member of Mucoromycotina in endophytic and soil-dwelling habitats.</title>
        <authorList>
            <person name="Torres-Cruz T.J."/>
            <person name="Billingsley Tobias T.L."/>
            <person name="Almatruk M."/>
            <person name="Hesse C."/>
            <person name="Kuske C.R."/>
            <person name="Desiro A."/>
            <person name="Benucci G.M."/>
            <person name="Bonito G."/>
            <person name="Stajich J.E."/>
            <person name="Dunlap C."/>
            <person name="Arnold A.E."/>
            <person name="Porras-Alfaro A."/>
        </authorList>
    </citation>
    <scope>NUCLEOTIDE SEQUENCE [LARGE SCALE GENOMIC DNA]</scope>
    <source>
        <strain evidence="1 2">AZ0501</strain>
    </source>
</reference>
<evidence type="ECO:0000313" key="2">
    <source>
        <dbReference type="Proteomes" id="UP000242875"/>
    </source>
</evidence>